<gene>
    <name evidence="2" type="ORF">L497_1751</name>
</gene>
<reference evidence="2 3" key="1">
    <citation type="submission" date="2014-03" db="EMBL/GenBank/DDBJ databases">
        <title>Genome sequence of Bordetella holmseii.</title>
        <authorList>
            <person name="Harvill E."/>
            <person name="Goodfield L.L."/>
            <person name="Ivanov Y."/>
            <person name="Meyer J.A."/>
            <person name="Newth C."/>
            <person name="Cassiday P."/>
            <person name="Tondella M.L."/>
            <person name="Liao P."/>
            <person name="Zimmerman J."/>
            <person name="Meert K."/>
            <person name="Wessel D."/>
            <person name="Berger J."/>
            <person name="Dean J.M."/>
            <person name="Holubkov R."/>
            <person name="Burr J."/>
            <person name="Liu T."/>
            <person name="Brinkac L.M."/>
            <person name="Sanka R."/>
            <person name="Kim M."/>
            <person name="Losada L."/>
        </authorList>
    </citation>
    <scope>NUCLEOTIDE SEQUENCE [LARGE SCALE GENOMIC DNA]</scope>
    <source>
        <strain evidence="2 3">CDC-H585-BH</strain>
    </source>
</reference>
<evidence type="ECO:0000313" key="3">
    <source>
        <dbReference type="Proteomes" id="UP000026682"/>
    </source>
</evidence>
<proteinExistence type="predicted"/>
<protein>
    <submittedName>
        <fullName evidence="2">Uncharacterized protein</fullName>
    </submittedName>
</protein>
<sequence>MVYGLSESAAAGRLLYFTIAILAPVAAMAFRHAFEGRHAYRPPTMSGVGLATFPTTPR</sequence>
<dbReference type="Proteomes" id="UP000026682">
    <property type="component" value="Unassembled WGS sequence"/>
</dbReference>
<evidence type="ECO:0000256" key="1">
    <source>
        <dbReference type="SAM" id="Phobius"/>
    </source>
</evidence>
<dbReference type="AlphaFoldDB" id="A0A158M4N5"/>
<keyword evidence="1" id="KW-0812">Transmembrane</keyword>
<keyword evidence="1" id="KW-1133">Transmembrane helix</keyword>
<organism evidence="2 3">
    <name type="scientific">Bordetella holmesii CDC-H585-BH</name>
    <dbReference type="NCBI Taxonomy" id="1331206"/>
    <lineage>
        <taxon>Bacteria</taxon>
        <taxon>Pseudomonadati</taxon>
        <taxon>Pseudomonadota</taxon>
        <taxon>Betaproteobacteria</taxon>
        <taxon>Burkholderiales</taxon>
        <taxon>Alcaligenaceae</taxon>
        <taxon>Bordetella</taxon>
    </lineage>
</organism>
<accession>A0A158M4N5</accession>
<evidence type="ECO:0000313" key="2">
    <source>
        <dbReference type="EMBL" id="KAK90524.1"/>
    </source>
</evidence>
<name>A0A158M4N5_9BORD</name>
<keyword evidence="1" id="KW-0472">Membrane</keyword>
<dbReference type="EMBL" id="JFZZ01000073">
    <property type="protein sequence ID" value="KAK90524.1"/>
    <property type="molecule type" value="Genomic_DNA"/>
</dbReference>
<comment type="caution">
    <text evidence="2">The sequence shown here is derived from an EMBL/GenBank/DDBJ whole genome shotgun (WGS) entry which is preliminary data.</text>
</comment>
<feature type="transmembrane region" description="Helical" evidence="1">
    <location>
        <begin position="14"/>
        <end position="34"/>
    </location>
</feature>